<proteinExistence type="predicted"/>
<organism evidence="2 3">
    <name type="scientific">Raphanus sativus</name>
    <name type="common">Radish</name>
    <name type="synonym">Raphanus raphanistrum var. sativus</name>
    <dbReference type="NCBI Taxonomy" id="3726"/>
    <lineage>
        <taxon>Eukaryota</taxon>
        <taxon>Viridiplantae</taxon>
        <taxon>Streptophyta</taxon>
        <taxon>Embryophyta</taxon>
        <taxon>Tracheophyta</taxon>
        <taxon>Spermatophyta</taxon>
        <taxon>Magnoliopsida</taxon>
        <taxon>eudicotyledons</taxon>
        <taxon>Gunneridae</taxon>
        <taxon>Pentapetalae</taxon>
        <taxon>rosids</taxon>
        <taxon>malvids</taxon>
        <taxon>Brassicales</taxon>
        <taxon>Brassicaceae</taxon>
        <taxon>Brassiceae</taxon>
        <taxon>Raphanus</taxon>
    </lineage>
</organism>
<keyword evidence="2" id="KW-1185">Reference proteome</keyword>
<accession>A0A9W3D7C7</accession>
<reference evidence="2" key="1">
    <citation type="journal article" date="2019" name="Database">
        <title>The radish genome database (RadishGD): an integrated information resource for radish genomics.</title>
        <authorList>
            <person name="Yu H.J."/>
            <person name="Baek S."/>
            <person name="Lee Y.J."/>
            <person name="Cho A."/>
            <person name="Mun J.H."/>
        </authorList>
    </citation>
    <scope>NUCLEOTIDE SEQUENCE [LARGE SCALE GENOMIC DNA]</scope>
    <source>
        <strain evidence="2">cv. WK10039</strain>
    </source>
</reference>
<protein>
    <submittedName>
        <fullName evidence="3">Uncharacterized protein LOC108840006</fullName>
    </submittedName>
</protein>
<dbReference type="AlphaFoldDB" id="A0A9W3D7C7"/>
<sequence length="110" mass="12439">MKQSGCTIFIQISLCLIVYVSLHLSHQSLSSSNDGDNAGALDLHFISFSGGFRPLHRQTRLLQLALQISLLQIVEVMIQSLNKKWRSSLWTLRRRSLSCKKQLLMSIAVI</sequence>
<dbReference type="KEGG" id="rsz:108840006"/>
<dbReference type="Proteomes" id="UP000504610">
    <property type="component" value="Chromosome 2"/>
</dbReference>
<evidence type="ECO:0000313" key="3">
    <source>
        <dbReference type="RefSeq" id="XP_056859313.1"/>
    </source>
</evidence>
<keyword evidence="1" id="KW-0732">Signal</keyword>
<evidence type="ECO:0000313" key="2">
    <source>
        <dbReference type="Proteomes" id="UP000504610"/>
    </source>
</evidence>
<feature type="chain" id="PRO_5040861483" evidence="1">
    <location>
        <begin position="31"/>
        <end position="110"/>
    </location>
</feature>
<feature type="signal peptide" evidence="1">
    <location>
        <begin position="1"/>
        <end position="30"/>
    </location>
</feature>
<name>A0A9W3D7C7_RAPSA</name>
<evidence type="ECO:0000256" key="1">
    <source>
        <dbReference type="SAM" id="SignalP"/>
    </source>
</evidence>
<dbReference type="GeneID" id="108840006"/>
<dbReference type="RefSeq" id="XP_056859313.1">
    <property type="nucleotide sequence ID" value="XM_057003333.1"/>
</dbReference>
<gene>
    <name evidence="3" type="primary">LOC108840006</name>
</gene>
<reference evidence="3" key="2">
    <citation type="submission" date="2025-08" db="UniProtKB">
        <authorList>
            <consortium name="RefSeq"/>
        </authorList>
    </citation>
    <scope>IDENTIFICATION</scope>
    <source>
        <tissue evidence="3">Leaf</tissue>
    </source>
</reference>